<comment type="subcellular location">
    <subcellularLocation>
        <location evidence="1">Cell outer membrane</location>
    </subcellularLocation>
</comment>
<evidence type="ECO:0000256" key="5">
    <source>
        <dbReference type="ARBA" id="ARBA00023237"/>
    </source>
</evidence>
<comment type="caution">
    <text evidence="8">The sequence shown here is derived from an EMBL/GenBank/DDBJ whole genome shotgun (WGS) entry which is preliminary data.</text>
</comment>
<dbReference type="InterPro" id="IPR033985">
    <property type="entry name" value="SusD-like_N"/>
</dbReference>
<evidence type="ECO:0000259" key="6">
    <source>
        <dbReference type="Pfam" id="PF07980"/>
    </source>
</evidence>
<dbReference type="Pfam" id="PF07980">
    <property type="entry name" value="SusD_RagB"/>
    <property type="match status" value="1"/>
</dbReference>
<sequence>MISKYIKISLILLLAAGTSCRKYVEVEQYSERTLKYTSDYQYLLNNTGTFEKDPGNLLLSADDINLDQNPNLHNLLTNELGNIYTWAADYYTADQSDADWNFLYDQIYNCNVIIAGVMGSQNGTDAEKKKVYAEAQAQRAYAYLTLMNIYAPVYNEASAAKDLGVPMLLTPDLFANLTRPSVQAVYDQIIKDLTEAIPVLPDQPSNNIHPAKAAAYATLARTYLYMQRYSEASENALHSLEYQSTLLDLAVYAANPASYPRRFLNPEVILAKQSLPTSGYLSLPLSDKLLGKFTATDLRYTLYMRAGTSFSPSYTGRGSYRHRLFSGDNITMGISVGEMMLTAAEGLARANDITAAMEWVNKLRQKRFKAADYVALSAATAEEATRVVLDERRRELFGMGIRWYDQRRLSKDPVFAESDSRTFKGTTYTLSGNRYVYPICPKNIVMNPEIKQNER</sequence>
<evidence type="ECO:0000259" key="7">
    <source>
        <dbReference type="Pfam" id="PF14322"/>
    </source>
</evidence>
<dbReference type="Proteomes" id="UP000461730">
    <property type="component" value="Unassembled WGS sequence"/>
</dbReference>
<dbReference type="EMBL" id="WRXN01000002">
    <property type="protein sequence ID" value="MVT08219.1"/>
    <property type="molecule type" value="Genomic_DNA"/>
</dbReference>
<evidence type="ECO:0000256" key="1">
    <source>
        <dbReference type="ARBA" id="ARBA00004442"/>
    </source>
</evidence>
<evidence type="ECO:0000256" key="4">
    <source>
        <dbReference type="ARBA" id="ARBA00023136"/>
    </source>
</evidence>
<dbReference type="AlphaFoldDB" id="A0A7K1U1I5"/>
<reference evidence="8 9" key="1">
    <citation type="submission" date="2019-12" db="EMBL/GenBank/DDBJ databases">
        <title>Chitinophaga sp. strain ysch24 (GDMCC 1.1355), whole genome shotgun sequence.</title>
        <authorList>
            <person name="Zhang X."/>
        </authorList>
    </citation>
    <scope>NUCLEOTIDE SEQUENCE [LARGE SCALE GENOMIC DNA]</scope>
    <source>
        <strain evidence="9">ysch24</strain>
    </source>
</reference>
<organism evidence="8 9">
    <name type="scientific">Chitinophaga tropicalis</name>
    <dbReference type="NCBI Taxonomy" id="2683588"/>
    <lineage>
        <taxon>Bacteria</taxon>
        <taxon>Pseudomonadati</taxon>
        <taxon>Bacteroidota</taxon>
        <taxon>Chitinophagia</taxon>
        <taxon>Chitinophagales</taxon>
        <taxon>Chitinophagaceae</taxon>
        <taxon>Chitinophaga</taxon>
    </lineage>
</organism>
<dbReference type="GO" id="GO:0009279">
    <property type="term" value="C:cell outer membrane"/>
    <property type="evidence" value="ECO:0007669"/>
    <property type="project" value="UniProtKB-SubCell"/>
</dbReference>
<dbReference type="InterPro" id="IPR011990">
    <property type="entry name" value="TPR-like_helical_dom_sf"/>
</dbReference>
<comment type="similarity">
    <text evidence="2">Belongs to the SusD family.</text>
</comment>
<keyword evidence="5" id="KW-0998">Cell outer membrane</keyword>
<evidence type="ECO:0000256" key="2">
    <source>
        <dbReference type="ARBA" id="ARBA00006275"/>
    </source>
</evidence>
<dbReference type="Pfam" id="PF14322">
    <property type="entry name" value="SusD-like_3"/>
    <property type="match status" value="1"/>
</dbReference>
<evidence type="ECO:0000256" key="3">
    <source>
        <dbReference type="ARBA" id="ARBA00022729"/>
    </source>
</evidence>
<keyword evidence="9" id="KW-1185">Reference proteome</keyword>
<keyword evidence="3" id="KW-0732">Signal</keyword>
<name>A0A7K1U1I5_9BACT</name>
<accession>A0A7K1U1I5</accession>
<gene>
    <name evidence="8" type="ORF">GO493_08100</name>
</gene>
<feature type="domain" description="SusD-like N-terminal" evidence="7">
    <location>
        <begin position="23"/>
        <end position="224"/>
    </location>
</feature>
<dbReference type="PROSITE" id="PS51257">
    <property type="entry name" value="PROKAR_LIPOPROTEIN"/>
    <property type="match status" value="1"/>
</dbReference>
<keyword evidence="4" id="KW-0472">Membrane</keyword>
<dbReference type="Gene3D" id="1.25.40.390">
    <property type="match status" value="2"/>
</dbReference>
<evidence type="ECO:0000313" key="9">
    <source>
        <dbReference type="Proteomes" id="UP000461730"/>
    </source>
</evidence>
<dbReference type="SUPFAM" id="SSF48452">
    <property type="entry name" value="TPR-like"/>
    <property type="match status" value="1"/>
</dbReference>
<dbReference type="InterPro" id="IPR012944">
    <property type="entry name" value="SusD_RagB_dom"/>
</dbReference>
<evidence type="ECO:0000313" key="8">
    <source>
        <dbReference type="EMBL" id="MVT08219.1"/>
    </source>
</evidence>
<feature type="domain" description="RagB/SusD" evidence="6">
    <location>
        <begin position="337"/>
        <end position="454"/>
    </location>
</feature>
<protein>
    <submittedName>
        <fullName evidence="8">RagB/SusD family nutrient uptake outer membrane protein</fullName>
    </submittedName>
</protein>
<proteinExistence type="inferred from homology"/>
<dbReference type="RefSeq" id="WP_157305629.1">
    <property type="nucleotide sequence ID" value="NZ_WRXN01000002.1"/>
</dbReference>